<dbReference type="SUPFAM" id="SSF56672">
    <property type="entry name" value="DNA/RNA polymerases"/>
    <property type="match status" value="1"/>
</dbReference>
<dbReference type="InterPro" id="IPR016197">
    <property type="entry name" value="Chromo-like_dom_sf"/>
</dbReference>
<dbReference type="Gene3D" id="3.30.70.270">
    <property type="match status" value="1"/>
</dbReference>
<dbReference type="Gene3D" id="3.10.10.10">
    <property type="entry name" value="HIV Type 1 Reverse Transcriptase, subunit A, domain 1"/>
    <property type="match status" value="1"/>
</dbReference>
<sequence>MDEVLRQLAAMRAEFKGELGEVKAGLAAVDGKFDANSSSLQQINSWREGVDAQVVDLTASLDAIRKQVDRVVVGVGLSALGTPPGAAALPVPLAPHNARAASQEQGSGQTGHGEELLTGGETVEHSLVSLSTPVTGSDGENSPEAEEFVDALADTHEAEFMAISKQAFNGSENGHSMKLMGQIQGHDVLILVDSGSTNNFISTSLAAQLQGVQKLSKPVKVKVAGGGMLQGDLEVPGCEWTCQGNVFATSFKALPLHCYDVILGMQWLEQFGLMQTHWAQKWFQFEWNGKQCRLQGLQPNTKQCDVISPEELKSMYQQDSIYYMVQLYFTVDKDTQKTVPHIVSMVLNSFEDVFAEPTGLPPHRRADHTIPLMPGASPVNLRPYRYSPMQKNEIEKQIRELIAQGVIQPSASPFASPVLLVGKKDLTWRLCVDYRHLNALTIKNKYPLPVIDELLDELAGAQWFTSLDLRAGYHQIRMAEGEEYKTAFQTHHGHFEYKVLQKVGKVAYKLDLPSTSRIHNVIHVSQLKKALGKNVVVQDQLPAVEAQDPYPDMVLGERWRKQEGVARSQVLIRWQGLPDAMATWEDKEDLRLRFPEHPAWGQAGSQDGGNVMDLNSDVASTSTGKQKRRLRRAGRKPARVSGPEWTL</sequence>
<dbReference type="InterPro" id="IPR043502">
    <property type="entry name" value="DNA/RNA_pol_sf"/>
</dbReference>
<dbReference type="Pfam" id="PF00385">
    <property type="entry name" value="Chromo"/>
    <property type="match status" value="1"/>
</dbReference>
<dbReference type="CDD" id="cd00303">
    <property type="entry name" value="retropepsin_like"/>
    <property type="match status" value="1"/>
</dbReference>
<organism evidence="3 4">
    <name type="scientific">Lolium multiflorum</name>
    <name type="common">Italian ryegrass</name>
    <name type="synonym">Lolium perenne subsp. multiflorum</name>
    <dbReference type="NCBI Taxonomy" id="4521"/>
    <lineage>
        <taxon>Eukaryota</taxon>
        <taxon>Viridiplantae</taxon>
        <taxon>Streptophyta</taxon>
        <taxon>Embryophyta</taxon>
        <taxon>Tracheophyta</taxon>
        <taxon>Spermatophyta</taxon>
        <taxon>Magnoliopsida</taxon>
        <taxon>Liliopsida</taxon>
        <taxon>Poales</taxon>
        <taxon>Poaceae</taxon>
        <taxon>BOP clade</taxon>
        <taxon>Pooideae</taxon>
        <taxon>Poodae</taxon>
        <taxon>Poeae</taxon>
        <taxon>Poeae Chloroplast Group 2 (Poeae type)</taxon>
        <taxon>Loliodinae</taxon>
        <taxon>Loliinae</taxon>
        <taxon>Lolium</taxon>
    </lineage>
</organism>
<comment type="caution">
    <text evidence="3">The sequence shown here is derived from an EMBL/GenBank/DDBJ whole genome shotgun (WGS) entry which is preliminary data.</text>
</comment>
<dbReference type="Proteomes" id="UP001231189">
    <property type="component" value="Unassembled WGS sequence"/>
</dbReference>
<dbReference type="InterPro" id="IPR032567">
    <property type="entry name" value="RTL1-rel"/>
</dbReference>
<proteinExistence type="predicted"/>
<dbReference type="SUPFAM" id="SSF50630">
    <property type="entry name" value="Acid proteases"/>
    <property type="match status" value="1"/>
</dbReference>
<feature type="region of interest" description="Disordered" evidence="1">
    <location>
        <begin position="598"/>
        <end position="647"/>
    </location>
</feature>
<feature type="domain" description="Chromo" evidence="2">
    <location>
        <begin position="549"/>
        <end position="596"/>
    </location>
</feature>
<dbReference type="EMBL" id="JAUUTY010000004">
    <property type="protein sequence ID" value="KAK1653770.1"/>
    <property type="molecule type" value="Genomic_DNA"/>
</dbReference>
<dbReference type="InterPro" id="IPR000477">
    <property type="entry name" value="RT_dom"/>
</dbReference>
<protein>
    <recommendedName>
        <fullName evidence="2">Chromo domain-containing protein</fullName>
    </recommendedName>
</protein>
<evidence type="ECO:0000313" key="3">
    <source>
        <dbReference type="EMBL" id="KAK1653770.1"/>
    </source>
</evidence>
<evidence type="ECO:0000256" key="1">
    <source>
        <dbReference type="SAM" id="MobiDB-lite"/>
    </source>
</evidence>
<feature type="compositionally biased region" description="Basic residues" evidence="1">
    <location>
        <begin position="625"/>
        <end position="638"/>
    </location>
</feature>
<dbReference type="Pfam" id="PF08284">
    <property type="entry name" value="RVP_2"/>
    <property type="match status" value="1"/>
</dbReference>
<dbReference type="PROSITE" id="PS50013">
    <property type="entry name" value="CHROMO_2"/>
    <property type="match status" value="1"/>
</dbReference>
<evidence type="ECO:0000259" key="2">
    <source>
        <dbReference type="PROSITE" id="PS50013"/>
    </source>
</evidence>
<dbReference type="InterPro" id="IPR023780">
    <property type="entry name" value="Chromo_domain"/>
</dbReference>
<feature type="region of interest" description="Disordered" evidence="1">
    <location>
        <begin position="96"/>
        <end position="116"/>
    </location>
</feature>
<reference evidence="3" key="1">
    <citation type="submission" date="2023-07" db="EMBL/GenBank/DDBJ databases">
        <title>A chromosome-level genome assembly of Lolium multiflorum.</title>
        <authorList>
            <person name="Chen Y."/>
            <person name="Copetti D."/>
            <person name="Kolliker R."/>
            <person name="Studer B."/>
        </authorList>
    </citation>
    <scope>NUCLEOTIDE SEQUENCE</scope>
    <source>
        <strain evidence="3">02402/16</strain>
        <tissue evidence="3">Leaf</tissue>
    </source>
</reference>
<dbReference type="InterPro" id="IPR000953">
    <property type="entry name" value="Chromo/chromo_shadow_dom"/>
</dbReference>
<gene>
    <name evidence="3" type="ORF">QYE76_071575</name>
</gene>
<dbReference type="InterPro" id="IPR021109">
    <property type="entry name" value="Peptidase_aspartic_dom_sf"/>
</dbReference>
<dbReference type="Gene3D" id="2.40.70.10">
    <property type="entry name" value="Acid Proteases"/>
    <property type="match status" value="1"/>
</dbReference>
<dbReference type="Pfam" id="PF00078">
    <property type="entry name" value="RVT_1"/>
    <property type="match status" value="1"/>
</dbReference>
<name>A0AAD8SK21_LOLMU</name>
<dbReference type="SUPFAM" id="SSF54160">
    <property type="entry name" value="Chromo domain-like"/>
    <property type="match status" value="1"/>
</dbReference>
<dbReference type="PANTHER" id="PTHR15503">
    <property type="entry name" value="LDOC1 RELATED"/>
    <property type="match status" value="1"/>
</dbReference>
<dbReference type="PANTHER" id="PTHR15503:SF22">
    <property type="entry name" value="TRANSPOSON TY3-I GAG POLYPROTEIN"/>
    <property type="match status" value="1"/>
</dbReference>
<evidence type="ECO:0000313" key="4">
    <source>
        <dbReference type="Proteomes" id="UP001231189"/>
    </source>
</evidence>
<accession>A0AAD8SK21</accession>
<dbReference type="InterPro" id="IPR043128">
    <property type="entry name" value="Rev_trsase/Diguanyl_cyclase"/>
</dbReference>
<dbReference type="CDD" id="cd01647">
    <property type="entry name" value="RT_LTR"/>
    <property type="match status" value="1"/>
</dbReference>
<dbReference type="AlphaFoldDB" id="A0AAD8SK21"/>
<keyword evidence="4" id="KW-1185">Reference proteome</keyword>